<dbReference type="OrthoDB" id="9979195at2759"/>
<keyword evidence="5 10" id="KW-0256">Endoplasmic reticulum</keyword>
<evidence type="ECO:0000256" key="3">
    <source>
        <dbReference type="ARBA" id="ARBA00010288"/>
    </source>
</evidence>
<dbReference type="VEuPathDB" id="FungiDB:CCM_05714"/>
<dbReference type="Proteomes" id="UP000001610">
    <property type="component" value="Unassembled WGS sequence"/>
</dbReference>
<feature type="region of interest" description="Disordered" evidence="11">
    <location>
        <begin position="1"/>
        <end position="49"/>
    </location>
</feature>
<evidence type="ECO:0000313" key="12">
    <source>
        <dbReference type="EMBL" id="EGX91556.1"/>
    </source>
</evidence>
<protein>
    <recommendedName>
        <fullName evidence="8 10">Man(5)GlcNAc(2)-PP-dolichol translocation protein RFT1</fullName>
    </recommendedName>
</protein>
<evidence type="ECO:0000313" key="13">
    <source>
        <dbReference type="Proteomes" id="UP000001610"/>
    </source>
</evidence>
<comment type="subcellular location">
    <subcellularLocation>
        <location evidence="1 10">Endoplasmic reticulum membrane</location>
        <topology evidence="1 10">Multi-pass membrane protein</topology>
    </subcellularLocation>
</comment>
<evidence type="ECO:0000256" key="10">
    <source>
        <dbReference type="RuleBase" id="RU365067"/>
    </source>
</evidence>
<feature type="transmembrane region" description="Helical" evidence="10">
    <location>
        <begin position="561"/>
        <end position="582"/>
    </location>
</feature>
<comment type="caution">
    <text evidence="10">Lacks conserved residue(s) required for the propagation of feature annotation.</text>
</comment>
<feature type="transmembrane region" description="Helical" evidence="10">
    <location>
        <begin position="313"/>
        <end position="333"/>
    </location>
</feature>
<dbReference type="OMA" id="WPGKLFG"/>
<feature type="transmembrane region" description="Helical" evidence="10">
    <location>
        <begin position="489"/>
        <end position="507"/>
    </location>
</feature>
<comment type="pathway">
    <text evidence="2">Protein modification; protein glycosylation.</text>
</comment>
<dbReference type="HOGENOM" id="CLU_023360_3_0_1"/>
<evidence type="ECO:0000256" key="7">
    <source>
        <dbReference type="ARBA" id="ARBA00023136"/>
    </source>
</evidence>
<dbReference type="PANTHER" id="PTHR13117">
    <property type="entry name" value="ENDOPLASMIC RETICULUM MULTISPAN TRANSMEMBRANE PROTEIN-RELATED"/>
    <property type="match status" value="1"/>
</dbReference>
<dbReference type="GO" id="GO:0005789">
    <property type="term" value="C:endoplasmic reticulum membrane"/>
    <property type="evidence" value="ECO:0007669"/>
    <property type="project" value="UniProtKB-SubCell"/>
</dbReference>
<keyword evidence="13" id="KW-1185">Reference proteome</keyword>
<dbReference type="InParanoid" id="G3JH00"/>
<comment type="function">
    <text evidence="9 10">Intramembrane glycolipid transporter that operates in the biosynthetic pathway of dolichol-linked oligosaccharides, the glycan precursors employed in protein asparagine (N)-glycosylation. The sequential addition of sugars to dolichol pyrophosphate produces dolichol-linked oligosaccharides containing fourteen sugars, including two GlcNAcs, nine mannoses and three glucoses. Once assembled, the oligosaccharide is transferred from the lipid to nascent proteins by oligosaccharyltransferases. The assembly of dolichol-linked oligosaccharides begins on the cytosolic side of the endoplasmic reticulum membrane and finishes in its lumen. RFT1 could mediate the translocation of the cytosolically oriented intermediate DolPP-GlcNAc2Man5, produced by ALG11, into the ER lumen where dolichol-linked oligosaccharides assembly continues. However, the intramembrane lipid transporter activity could not be confirmed in vitro.</text>
</comment>
<feature type="region of interest" description="Disordered" evidence="11">
    <location>
        <begin position="685"/>
        <end position="721"/>
    </location>
</feature>
<dbReference type="GeneID" id="18167732"/>
<feature type="transmembrane region" description="Helical" evidence="10">
    <location>
        <begin position="527"/>
        <end position="549"/>
    </location>
</feature>
<keyword evidence="7 10" id="KW-0472">Membrane</keyword>
<keyword evidence="6 10" id="KW-1133">Transmembrane helix</keyword>
<evidence type="ECO:0000256" key="4">
    <source>
        <dbReference type="ARBA" id="ARBA00022692"/>
    </source>
</evidence>
<dbReference type="KEGG" id="cmt:CCM_05714"/>
<evidence type="ECO:0000256" key="9">
    <source>
        <dbReference type="ARBA" id="ARBA00045912"/>
    </source>
</evidence>
<dbReference type="RefSeq" id="XP_006670921.1">
    <property type="nucleotide sequence ID" value="XM_006670858.1"/>
</dbReference>
<feature type="transmembrane region" description="Helical" evidence="10">
    <location>
        <begin position="241"/>
        <end position="266"/>
    </location>
</feature>
<dbReference type="EMBL" id="JH126402">
    <property type="protein sequence ID" value="EGX91556.1"/>
    <property type="molecule type" value="Genomic_DNA"/>
</dbReference>
<dbReference type="FunCoup" id="G3JH00">
    <property type="interactions" value="655"/>
</dbReference>
<gene>
    <name evidence="12" type="ORF">CCM_05714</name>
</gene>
<dbReference type="PANTHER" id="PTHR13117:SF5">
    <property type="entry name" value="PROTEIN RFT1 HOMOLOG"/>
    <property type="match status" value="1"/>
</dbReference>
<evidence type="ECO:0000256" key="5">
    <source>
        <dbReference type="ARBA" id="ARBA00022824"/>
    </source>
</evidence>
<evidence type="ECO:0000256" key="8">
    <source>
        <dbReference type="ARBA" id="ARBA00044793"/>
    </source>
</evidence>
<name>G3JH00_CORMM</name>
<dbReference type="STRING" id="983644.G3JH00"/>
<evidence type="ECO:0000256" key="11">
    <source>
        <dbReference type="SAM" id="MobiDB-lite"/>
    </source>
</evidence>
<dbReference type="Pfam" id="PF04506">
    <property type="entry name" value="Rft-1"/>
    <property type="match status" value="1"/>
</dbReference>
<proteinExistence type="inferred from homology"/>
<feature type="transmembrane region" description="Helical" evidence="10">
    <location>
        <begin position="588"/>
        <end position="608"/>
    </location>
</feature>
<keyword evidence="4 10" id="KW-0812">Transmembrane</keyword>
<dbReference type="InterPro" id="IPR007594">
    <property type="entry name" value="RFT1"/>
</dbReference>
<reference evidence="12 13" key="1">
    <citation type="journal article" date="2011" name="Genome Biol.">
        <title>Genome sequence of the insect pathogenic fungus Cordyceps militaris, a valued traditional Chinese medicine.</title>
        <authorList>
            <person name="Zheng P."/>
            <person name="Xia Y."/>
            <person name="Xiao G."/>
            <person name="Xiong C."/>
            <person name="Hu X."/>
            <person name="Zhang S."/>
            <person name="Zheng H."/>
            <person name="Huang Y."/>
            <person name="Zhou Y."/>
            <person name="Wang S."/>
            <person name="Zhao G.P."/>
            <person name="Liu X."/>
            <person name="St Leger R.J."/>
            <person name="Wang C."/>
        </authorList>
    </citation>
    <scope>NUCLEOTIDE SEQUENCE [LARGE SCALE GENOMIC DNA]</scope>
    <source>
        <strain evidence="12 13">CM01</strain>
    </source>
</reference>
<dbReference type="eggNOG" id="KOG2864">
    <property type="taxonomic scope" value="Eukaryota"/>
</dbReference>
<dbReference type="GO" id="GO:0034203">
    <property type="term" value="P:glycolipid translocation"/>
    <property type="evidence" value="ECO:0007669"/>
    <property type="project" value="TreeGrafter"/>
</dbReference>
<feature type="compositionally biased region" description="Basic and acidic residues" evidence="11">
    <location>
        <begin position="687"/>
        <end position="721"/>
    </location>
</feature>
<dbReference type="AlphaFoldDB" id="G3JH00"/>
<feature type="region of interest" description="Disordered" evidence="11">
    <location>
        <begin position="192"/>
        <end position="214"/>
    </location>
</feature>
<feature type="compositionally biased region" description="Polar residues" evidence="11">
    <location>
        <begin position="38"/>
        <end position="49"/>
    </location>
</feature>
<dbReference type="GO" id="GO:0006488">
    <property type="term" value="P:dolichol-linked oligosaccharide biosynthetic process"/>
    <property type="evidence" value="ECO:0007669"/>
    <property type="project" value="InterPro"/>
</dbReference>
<evidence type="ECO:0000256" key="6">
    <source>
        <dbReference type="ARBA" id="ARBA00022989"/>
    </source>
</evidence>
<keyword evidence="10" id="KW-0813">Transport</keyword>
<accession>G3JH00</accession>
<feature type="transmembrane region" description="Helical" evidence="10">
    <location>
        <begin position="345"/>
        <end position="368"/>
    </location>
</feature>
<evidence type="ECO:0000256" key="2">
    <source>
        <dbReference type="ARBA" id="ARBA00004922"/>
    </source>
</evidence>
<organism evidence="12 13">
    <name type="scientific">Cordyceps militaris (strain CM01)</name>
    <name type="common">Caterpillar fungus</name>
    <dbReference type="NCBI Taxonomy" id="983644"/>
    <lineage>
        <taxon>Eukaryota</taxon>
        <taxon>Fungi</taxon>
        <taxon>Dikarya</taxon>
        <taxon>Ascomycota</taxon>
        <taxon>Pezizomycotina</taxon>
        <taxon>Sordariomycetes</taxon>
        <taxon>Hypocreomycetidae</taxon>
        <taxon>Hypocreales</taxon>
        <taxon>Cordycipitaceae</taxon>
        <taxon>Cordyceps</taxon>
    </lineage>
</organism>
<feature type="compositionally biased region" description="Polar residues" evidence="11">
    <location>
        <begin position="15"/>
        <end position="30"/>
    </location>
</feature>
<comment type="similarity">
    <text evidence="3 10">Belongs to the RFT1 family.</text>
</comment>
<sequence length="721" mass="78008">MRPLRLPSTAAGSLRTASNSHRNGTAQQEFAPTPQKPRASNQTPRQSQIWPKHASFDLSTHHISKPGLPGGTAPKSFRLLATPNQKKEKKGTDVSTMALKDRKGGAIPKQVAKSSHAAAGGGPSTTMVQGASILIILQLLSRLITFVANQLLVRYLTAPLLGLSTQLEVYYLSVLFFARESLRVAIQRQGSISDGGSGVKAPPPPPEDEAASKETAMEKITAKKTTTTTTTPMDPVECQALINLGYVSIALGTVTSLALGCMYLAYANPATRATPYMALSLQVYGLAAMVELLSEPCFVLLQSAMLLRTRAAAESVGACARCLVVFVVAAHAARRGRDVGVMPWALGQLAYGAALVVVYVSSGWRIGARVGYSLLPRRIQQQHTDTSSSSSFFLARFYQPTIRLAGSMMAQSLVKHLLTQGDTFLISLLASPAVQGSYALANNYGGLLARLLFQPLEESTRTYFSKLLVKPEKTPSAVREANKSLHTLLRLYLLLSGFVVSIGPFAAPPVLRFIVGRRWDGSGAGDVLAMYCLYVPFLAVNGLTEAFVASVATEAEVHRQSVWMGFFSAMFAGSAYLFMGVLGLGAQGLVYANIVNMFCRILWSLLFIKRYFTRYNDNFSVRKIIPDETIAVSVSTFAGLYQTGIVKDIDKTPITAIIMIDEIDTNINRLFMEKDFLLQCVDSLGEPPKEGDKEGSKEVSKEISEDSSKDGAKDSNKSSKK</sequence>
<evidence type="ECO:0000256" key="1">
    <source>
        <dbReference type="ARBA" id="ARBA00004477"/>
    </source>
</evidence>